<keyword evidence="7" id="KW-0597">Phosphoprotein</keyword>
<feature type="compositionally biased region" description="Polar residues" evidence="15">
    <location>
        <begin position="1135"/>
        <end position="1153"/>
    </location>
</feature>
<dbReference type="FunFam" id="3.80.10.10:FF:000036">
    <property type="entry name" value="protein scribble homolog isoform X1"/>
    <property type="match status" value="1"/>
</dbReference>
<dbReference type="InterPro" id="IPR001478">
    <property type="entry name" value="PDZ"/>
</dbReference>
<evidence type="ECO:0000256" key="6">
    <source>
        <dbReference type="ARBA" id="ARBA00022490"/>
    </source>
</evidence>
<evidence type="ECO:0000256" key="15">
    <source>
        <dbReference type="SAM" id="MobiDB-lite"/>
    </source>
</evidence>
<dbReference type="GO" id="GO:0014069">
    <property type="term" value="C:postsynaptic density"/>
    <property type="evidence" value="ECO:0007669"/>
    <property type="project" value="TreeGrafter"/>
</dbReference>
<dbReference type="PROSITE" id="PS51450">
    <property type="entry name" value="LRR"/>
    <property type="match status" value="5"/>
</dbReference>
<sequence length="2624" mass="286122">MFKCIPIFKGCNRQVEFVDKRHCSLPQVPEEILRYSRTLEELFLDANHIRDLPKNFFRLNRLRKLGLSDNEIGRLPPDIQNFENLVELDVSRNDIPDIPDDIKHLQSLQVADFSSNPIPKLPSGFSQLKNLTVLGLNDMSLTTLPADFGSLTQLESLELRENLLKHLPETISQLTKLKRLDLGDNEIEDLPPYLGYLPGLHELWLDHNQLQRLPPELGLLTKLTYLDVSENRLEELPNEIGGMISLTDLDLAQNLLETLPDGIAKLSRLTILKLDQNRLQRLNDTLGNCDNMQELILTENFLSELPASIGNMTKLSNLNVDRNALEYLPLEIGQCSNLGVLSLRDNKLKKLPPELGNCTVLHVLDVSGNQLLYLPYSLVNLQLKAVWLSENQSQPLLTFQPDMDVETGEQVLSCYLLPQQEYQPITPARDLESDSEPYEEREPSRTIVKFSEEVAQEKDTPFVRQNTPHPKDLKAKAQKLKVERSRHEENVNLVTLPEENGSKLVVTETPAVANSQQQLVVTATNNSTTAQPIQKPAAVVNSKPATVGVISPTQSAATAAAPPTTTQGDSVSAKTRTNSGSDIAVATVADVANAEDDKDEYETDRRVGFQVEGEDDDFYKRPPKLHRRDTPHHLKNKRVQHLTDKQANEILANALASQDRNSPTPQHSLTNVQSPIEENADAEQYEQEQEQEQKQQPFDISLSPIPAPKAEAADNIDGVTELRLEQYEIHIERTTAGLGLSIAGGKGSTPFKGDDDGIFISRVTEAGPADLAGLKVGDKVLKVNGIVVVDADHYQAVQVLKACGAVLVLVVQREVTRLIGHPVFSEDGSVSQISVETRPLVAEVPAVTQERYIPPPIQIVPEQQQQQLVQQFQQQPPAHTYSSNVFATSAPAINGMLQENGKDLAPLSFIQLHTTLIRDQIGQGLGFSIAGGKGSPPFKDDCDGIFISRITEGGLAHRDGKIMVGDRVMAINGNDMAQAHHDAAVACLTEPQRFVRLVLQREYRGPLEPPLSPRSPAVLNSLSPSGYLANRPANFGRSVGDEQPYKYNTLATMPAATVTTGVVHNNNSNNNTLPSNKTNGFATAAAVNAAPFATVAGSGAAPAAHIDKSTGQPVPAPRRTNSVPQAEGDGPLNGAASTSSGDSGEAQPSSLRPLTSDDFQAMIPAHFLSGGSQHQVHVARPNEVGVSAVTVNVNKPQPDLPMFPAAPTEIGRVTETITKSTFTETVMTRITDNQLAEPLISEEVVLPKNQGSLGFSIIGGTDHSCVPFGTREPGIFISHIVPGGIASKCGKLRMGDRILKVNEADVSKATHQDAVMELLKPGDEIKLTIQHDPLPPGFQEILLAKAEGERLGMHIKGGLNGQRGNPLDPSDEGVFVSKINSVGAARRDGRLKVGMRLLEVNGHSLLGASHQDAVNVLRTAGNEIQLVVCKGYDKSSLMHSIGQAGGMSTGFNSSTSCSGGSRQGSRASETGSELSQSQSISSLDHDEEERLRQDFDVFASQQPDIAAMPEPTSQTGLAAAAALVHGSPSPIPTTPTPPAGPAMNKDLEQPDTVAAQTVALIHAEQTQQPQTQLATIGQEKSTQEKVLEIVRAADAFTTVPPKSPSEHHEQDKIQKTTTVVISKHTLDTNPTTPTTPAPLTLLPPESATAAPVAAAQTQPQSNPSQQPTQQQQLTPAADNVPAVVTPTPTPTKVPKSVSDKKRFFESAMEDQQKPTQKAEKVFSFLSKDEVEKLRQEEEKKIATLRRDKKSRLLDAANDNIDKDDARHADKQSANDDSNSNSSGDDNDDDEDDIDDGHDDDYGKQITTNRKDVVDNVVRAQFDDAEDIRTAQNQAQATHSPSKIPKQLKQQQQMKTTPTAMPPGDTPKPSLLPKPKVKVVMPPALQQRLRQQQQQQPSQPEEPTIHEEEQPVTPTSSSSRIPVRTLKAERRALAAAARQAGLTVDEYVQQLEEAEHQQQLERGAMPTSPAVKSRAMMNAEKRASWRAARLRSLEQGAVEAQDVIKNMRKMTDDLITHESRASEPKIVFPKIAIKSSDGPVIVREREKILDEKIVRRTEEVPCPITGQPQLRTVEYIEKIIETEVETCKERIISLELQVPEGDEGTLDETQPPLELQADDDFDDDDYDDDDDDEDEEEDTASIVTVQANNEKLFLRHDADSYGPSSIESVSSGKVRIKATPLTMHQTLAKETTIVEVLNPVIGGDGSARTIQVSGAPFDIDELEEGATSLLRSETFVLPTGGKSELSLNAKMKNVLEELLENERVKLNLQKSLEEQSDNENDEEDETENVYVDARDDDESAYGDAMDDVVDFGITAVPTATSKGLSDTRNGNQQVLEALIRDSNRNTIIGKLANQLATNEDDDDNDEEDDDEEEEESSDSSDDDSEDSDEEDNAEEQLNIAYVQGAEVIENLNTVTEGNKLQKSQTFNTIKEAEHEEDEAQQASGKAQCSNTLAQLQAEQRALAEISKQLRKSVEDLLSADSGAVVETQRTFTLPASSHSPAIVTVTEVVKKQTKTGRQSATGESGEAIFNRLLSSGESQRQIFDEQQGETITTTTTTTEALPAAAAAAASGEPSTSVVTTTRTVSNIVTSGIPRLEPSKQTSRNSNNSNNNNNNRSKNKRKGKKK</sequence>
<feature type="region of interest" description="Disordered" evidence="15">
    <location>
        <begin position="2097"/>
        <end position="2140"/>
    </location>
</feature>
<dbReference type="PROSITE" id="PS50106">
    <property type="entry name" value="PDZ"/>
    <property type="match status" value="4"/>
</dbReference>
<feature type="compositionally biased region" description="Basic residues" evidence="15">
    <location>
        <begin position="2615"/>
        <end position="2624"/>
    </location>
</feature>
<feature type="coiled-coil region" evidence="14">
    <location>
        <begin position="2421"/>
        <end position="2474"/>
    </location>
</feature>
<evidence type="ECO:0000256" key="12">
    <source>
        <dbReference type="ARBA" id="ARBA00023054"/>
    </source>
</evidence>
<dbReference type="PANTHER" id="PTHR23119">
    <property type="entry name" value="DISCS LARGE"/>
    <property type="match status" value="1"/>
</dbReference>
<keyword evidence="6" id="KW-0963">Cytoplasm</keyword>
<feature type="domain" description="PDZ" evidence="16">
    <location>
        <begin position="1243"/>
        <end position="1333"/>
    </location>
</feature>
<dbReference type="SMART" id="SM00364">
    <property type="entry name" value="LRR_BAC"/>
    <property type="match status" value="9"/>
</dbReference>
<evidence type="ECO:0000256" key="11">
    <source>
        <dbReference type="ARBA" id="ARBA00022949"/>
    </source>
</evidence>
<feature type="region of interest" description="Disordered" evidence="15">
    <location>
        <begin position="1451"/>
        <end position="1488"/>
    </location>
</feature>
<dbReference type="Pfam" id="PF23598">
    <property type="entry name" value="LRR_14"/>
    <property type="match status" value="1"/>
</dbReference>
<dbReference type="SUPFAM" id="SSF50156">
    <property type="entry name" value="PDZ domain-like"/>
    <property type="match status" value="4"/>
</dbReference>
<keyword evidence="17" id="KW-1185">Reference proteome</keyword>
<dbReference type="InterPro" id="IPR001611">
    <property type="entry name" value="Leu-rich_rpt"/>
</dbReference>
<dbReference type="GO" id="GO:0005737">
    <property type="term" value="C:cytoplasm"/>
    <property type="evidence" value="ECO:0007669"/>
    <property type="project" value="UniProtKB-SubCell"/>
</dbReference>
<dbReference type="Gene3D" id="3.80.10.10">
    <property type="entry name" value="Ribonuclease Inhibitor"/>
    <property type="match status" value="3"/>
</dbReference>
<feature type="compositionally biased region" description="Basic residues" evidence="15">
    <location>
        <begin position="621"/>
        <end position="636"/>
    </location>
</feature>
<dbReference type="SUPFAM" id="SSF52058">
    <property type="entry name" value="L domain-like"/>
    <property type="match status" value="2"/>
</dbReference>
<evidence type="ECO:0000259" key="16">
    <source>
        <dbReference type="PROSITE" id="PS50106"/>
    </source>
</evidence>
<dbReference type="InterPro" id="IPR032675">
    <property type="entry name" value="LRR_dom_sf"/>
</dbReference>
<dbReference type="InterPro" id="IPR003591">
    <property type="entry name" value="Leu-rich_rpt_typical-subtyp"/>
</dbReference>
<dbReference type="GeneID" id="111596097"/>
<dbReference type="SMART" id="SM00369">
    <property type="entry name" value="LRR_TYP"/>
    <property type="match status" value="13"/>
</dbReference>
<dbReference type="FunFam" id="2.30.42.10:FF:000074">
    <property type="entry name" value="protein scribble homolog isoform X2"/>
    <property type="match status" value="1"/>
</dbReference>
<keyword evidence="12 14" id="KW-0175">Coiled coil</keyword>
<dbReference type="GO" id="GO:0098609">
    <property type="term" value="P:cell-cell adhesion"/>
    <property type="evidence" value="ECO:0007669"/>
    <property type="project" value="TreeGrafter"/>
</dbReference>
<keyword evidence="10" id="KW-0221">Differentiation</keyword>
<keyword evidence="5" id="KW-1003">Cell membrane</keyword>
<dbReference type="GO" id="GO:0098887">
    <property type="term" value="P:neurotransmitter receptor transport, endosome to postsynaptic membrane"/>
    <property type="evidence" value="ECO:0007669"/>
    <property type="project" value="TreeGrafter"/>
</dbReference>
<dbReference type="CDD" id="cd06701">
    <property type="entry name" value="PDZ4_Scribble-like"/>
    <property type="match status" value="1"/>
</dbReference>
<accession>A0A6J1LJR2</accession>
<feature type="compositionally biased region" description="Acidic residues" evidence="15">
    <location>
        <begin position="2273"/>
        <end position="2286"/>
    </location>
</feature>
<feature type="domain" description="PDZ" evidence="16">
    <location>
        <begin position="913"/>
        <end position="1003"/>
    </location>
</feature>
<feature type="region of interest" description="Disordered" evidence="15">
    <location>
        <begin position="595"/>
        <end position="636"/>
    </location>
</feature>
<dbReference type="Proteomes" id="UP000504633">
    <property type="component" value="Unplaced"/>
</dbReference>
<evidence type="ECO:0000313" key="17">
    <source>
        <dbReference type="Proteomes" id="UP000504633"/>
    </source>
</evidence>
<dbReference type="InterPro" id="IPR036034">
    <property type="entry name" value="PDZ_sf"/>
</dbReference>
<feature type="region of interest" description="Disordered" evidence="15">
    <location>
        <begin position="2566"/>
        <end position="2624"/>
    </location>
</feature>
<evidence type="ECO:0000256" key="8">
    <source>
        <dbReference type="ARBA" id="ARBA00022614"/>
    </source>
</evidence>
<dbReference type="Pfam" id="PF13855">
    <property type="entry name" value="LRR_8"/>
    <property type="match status" value="2"/>
</dbReference>
<dbReference type="FunFam" id="3.80.10.10:FF:000599">
    <property type="entry name" value="Leucine-rich repeat-containing protein"/>
    <property type="match status" value="1"/>
</dbReference>
<dbReference type="RefSeq" id="XP_023166037.2">
    <property type="nucleotide sequence ID" value="XM_023310269.2"/>
</dbReference>
<dbReference type="SMART" id="SM00228">
    <property type="entry name" value="PDZ"/>
    <property type="match status" value="4"/>
</dbReference>
<gene>
    <name evidence="18" type="primary">LOC111596097</name>
</gene>
<feature type="compositionally biased region" description="Low complexity" evidence="15">
    <location>
        <begin position="1774"/>
        <end position="1783"/>
    </location>
</feature>
<evidence type="ECO:0000256" key="10">
    <source>
        <dbReference type="ARBA" id="ARBA00022782"/>
    </source>
</evidence>
<dbReference type="InterPro" id="IPR055414">
    <property type="entry name" value="LRR_R13L4/SHOC2-like"/>
</dbReference>
<dbReference type="CTD" id="23513"/>
<keyword evidence="8" id="KW-0433">Leucine-rich repeat</keyword>
<feature type="compositionally biased region" description="Low complexity" evidence="15">
    <location>
        <begin position="1627"/>
        <end position="1696"/>
    </location>
</feature>
<dbReference type="SMART" id="SM00365">
    <property type="entry name" value="LRR_SD22"/>
    <property type="match status" value="6"/>
</dbReference>
<feature type="compositionally biased region" description="Acidic residues" evidence="15">
    <location>
        <begin position="681"/>
        <end position="690"/>
    </location>
</feature>
<feature type="compositionally biased region" description="Basic and acidic residues" evidence="15">
    <location>
        <begin position="1759"/>
        <end position="1773"/>
    </location>
</feature>
<feature type="region of interest" description="Disordered" evidence="15">
    <location>
        <begin position="1744"/>
        <end position="1923"/>
    </location>
</feature>
<evidence type="ECO:0000256" key="3">
    <source>
        <dbReference type="ARBA" id="ARBA00004496"/>
    </source>
</evidence>
<feature type="compositionally biased region" description="Pro residues" evidence="15">
    <location>
        <begin position="1859"/>
        <end position="1871"/>
    </location>
</feature>
<feature type="compositionally biased region" description="Polar residues" evidence="15">
    <location>
        <begin position="568"/>
        <end position="577"/>
    </location>
</feature>
<dbReference type="FunFam" id="2.30.42.10:FF:000153">
    <property type="entry name" value="Scribbled, isoform T"/>
    <property type="match status" value="1"/>
</dbReference>
<evidence type="ECO:0000256" key="9">
    <source>
        <dbReference type="ARBA" id="ARBA00022737"/>
    </source>
</evidence>
<feature type="region of interest" description="Disordered" evidence="15">
    <location>
        <begin position="1103"/>
        <end position="1154"/>
    </location>
</feature>
<feature type="compositionally biased region" description="Low complexity" evidence="15">
    <location>
        <begin position="554"/>
        <end position="567"/>
    </location>
</feature>
<evidence type="ECO:0000313" key="18">
    <source>
        <dbReference type="RefSeq" id="XP_023166037.2"/>
    </source>
</evidence>
<protein>
    <submittedName>
        <fullName evidence="18">Protein lap4 isoform X11</fullName>
    </submittedName>
</protein>
<feature type="compositionally biased region" description="Polar residues" evidence="15">
    <location>
        <begin position="1451"/>
        <end position="1471"/>
    </location>
</feature>
<keyword evidence="9" id="KW-0677">Repeat</keyword>
<dbReference type="FunFam" id="3.80.10.10:FF:000076">
    <property type="entry name" value="protein lap4 isoform X23"/>
    <property type="match status" value="1"/>
</dbReference>
<dbReference type="GO" id="GO:0045211">
    <property type="term" value="C:postsynaptic membrane"/>
    <property type="evidence" value="ECO:0007669"/>
    <property type="project" value="TreeGrafter"/>
</dbReference>
<dbReference type="InterPro" id="IPR050614">
    <property type="entry name" value="Synaptic_Scaffolding_LAP-MAGUK"/>
</dbReference>
<evidence type="ECO:0000256" key="5">
    <source>
        <dbReference type="ARBA" id="ARBA00022475"/>
    </source>
</evidence>
<evidence type="ECO:0000256" key="4">
    <source>
        <dbReference type="ARBA" id="ARBA00022473"/>
    </source>
</evidence>
<feature type="compositionally biased region" description="Acidic residues" evidence="15">
    <location>
        <begin position="2357"/>
        <end position="2393"/>
    </location>
</feature>
<name>A0A6J1LJR2_DROHY</name>
<evidence type="ECO:0000256" key="13">
    <source>
        <dbReference type="ARBA" id="ARBA00023136"/>
    </source>
</evidence>
<dbReference type="Pfam" id="PF00595">
    <property type="entry name" value="PDZ"/>
    <property type="match status" value="4"/>
</dbReference>
<dbReference type="FunFam" id="2.30.42.10:FF:000041">
    <property type="entry name" value="protein scribble homolog isoform X1"/>
    <property type="match status" value="1"/>
</dbReference>
<feature type="region of interest" description="Disordered" evidence="15">
    <location>
        <begin position="2351"/>
        <end position="2394"/>
    </location>
</feature>
<dbReference type="GO" id="GO:0030154">
    <property type="term" value="P:cell differentiation"/>
    <property type="evidence" value="ECO:0007669"/>
    <property type="project" value="UniProtKB-KW"/>
</dbReference>
<organism evidence="17 18">
    <name type="scientific">Drosophila hydei</name>
    <name type="common">Fruit fly</name>
    <dbReference type="NCBI Taxonomy" id="7224"/>
    <lineage>
        <taxon>Eukaryota</taxon>
        <taxon>Metazoa</taxon>
        <taxon>Ecdysozoa</taxon>
        <taxon>Arthropoda</taxon>
        <taxon>Hexapoda</taxon>
        <taxon>Insecta</taxon>
        <taxon>Pterygota</taxon>
        <taxon>Neoptera</taxon>
        <taxon>Endopterygota</taxon>
        <taxon>Diptera</taxon>
        <taxon>Brachycera</taxon>
        <taxon>Muscomorpha</taxon>
        <taxon>Ephydroidea</taxon>
        <taxon>Drosophilidae</taxon>
        <taxon>Drosophila</taxon>
    </lineage>
</organism>
<reference evidence="18" key="1">
    <citation type="submission" date="2025-08" db="UniProtKB">
        <authorList>
            <consortium name="RefSeq"/>
        </authorList>
    </citation>
    <scope>IDENTIFICATION</scope>
    <source>
        <strain evidence="18">15085-1641.00</strain>
        <tissue evidence="18">Whole body</tissue>
    </source>
</reference>
<feature type="compositionally biased region" description="Basic and acidic residues" evidence="15">
    <location>
        <begin position="1697"/>
        <end position="1720"/>
    </location>
</feature>
<dbReference type="Gene3D" id="2.30.42.10">
    <property type="match status" value="4"/>
</dbReference>
<keyword evidence="13" id="KW-0472">Membrane</keyword>
<feature type="domain" description="PDZ" evidence="16">
    <location>
        <begin position="1340"/>
        <end position="1432"/>
    </location>
</feature>
<dbReference type="GO" id="GO:0043113">
    <property type="term" value="P:receptor clustering"/>
    <property type="evidence" value="ECO:0007669"/>
    <property type="project" value="TreeGrafter"/>
</dbReference>
<feature type="compositionally biased region" description="Acidic residues" evidence="15">
    <location>
        <begin position="2115"/>
        <end position="2138"/>
    </location>
</feature>
<feature type="region of interest" description="Disordered" evidence="15">
    <location>
        <begin position="2271"/>
        <end position="2293"/>
    </location>
</feature>
<feature type="compositionally biased region" description="Low complexity" evidence="15">
    <location>
        <begin position="2566"/>
        <end position="2589"/>
    </location>
</feature>
<dbReference type="GO" id="GO:0098968">
    <property type="term" value="P:neurotransmitter receptor transport postsynaptic membrane to endosome"/>
    <property type="evidence" value="ECO:0007669"/>
    <property type="project" value="TreeGrafter"/>
</dbReference>
<dbReference type="GO" id="GO:0019901">
    <property type="term" value="F:protein kinase binding"/>
    <property type="evidence" value="ECO:0007669"/>
    <property type="project" value="TreeGrafter"/>
</dbReference>
<dbReference type="GO" id="GO:0016323">
    <property type="term" value="C:basolateral plasma membrane"/>
    <property type="evidence" value="ECO:0007669"/>
    <property type="project" value="TreeGrafter"/>
</dbReference>
<dbReference type="GO" id="GO:0045197">
    <property type="term" value="P:establishment or maintenance of epithelial cell apical/basal polarity"/>
    <property type="evidence" value="ECO:0007669"/>
    <property type="project" value="TreeGrafter"/>
</dbReference>
<feature type="compositionally biased region" description="Low complexity" evidence="15">
    <location>
        <begin position="1840"/>
        <end position="1858"/>
    </location>
</feature>
<comment type="subcellular location">
    <subcellularLocation>
        <location evidence="2">Cell junction</location>
    </subcellularLocation>
    <subcellularLocation>
        <location evidence="1">Cell membrane</location>
        <topology evidence="1">Peripheral membrane protein</topology>
    </subcellularLocation>
    <subcellularLocation>
        <location evidence="3">Cytoplasm</location>
    </subcellularLocation>
</comment>
<dbReference type="FunFam" id="2.30.42.10:FF:000064">
    <property type="entry name" value="protein lap4 isoform X1"/>
    <property type="match status" value="1"/>
</dbReference>
<feature type="compositionally biased region" description="Low complexity" evidence="15">
    <location>
        <begin position="2601"/>
        <end position="2614"/>
    </location>
</feature>
<dbReference type="CDD" id="cd06704">
    <property type="entry name" value="PDZ1_Scribble-like"/>
    <property type="match status" value="1"/>
</dbReference>
<dbReference type="GO" id="GO:0005912">
    <property type="term" value="C:adherens junction"/>
    <property type="evidence" value="ECO:0007669"/>
    <property type="project" value="TreeGrafter"/>
</dbReference>
<feature type="compositionally biased region" description="Low complexity" evidence="15">
    <location>
        <begin position="1472"/>
        <end position="1482"/>
    </location>
</feature>
<dbReference type="CDD" id="cd06703">
    <property type="entry name" value="PDZ2_Scribble-like"/>
    <property type="match status" value="1"/>
</dbReference>
<dbReference type="PANTHER" id="PTHR23119:SF44">
    <property type="entry name" value="PROTEIN LAP4"/>
    <property type="match status" value="1"/>
</dbReference>
<feature type="compositionally biased region" description="Acidic residues" evidence="15">
    <location>
        <begin position="1784"/>
        <end position="1798"/>
    </location>
</feature>
<keyword evidence="4" id="KW-0217">Developmental protein</keyword>
<keyword evidence="11" id="KW-0965">Cell junction</keyword>
<evidence type="ECO:0000256" key="1">
    <source>
        <dbReference type="ARBA" id="ARBA00004202"/>
    </source>
</evidence>
<proteinExistence type="predicted"/>
<feature type="region of interest" description="Disordered" evidence="15">
    <location>
        <begin position="554"/>
        <end position="577"/>
    </location>
</feature>
<evidence type="ECO:0000256" key="2">
    <source>
        <dbReference type="ARBA" id="ARBA00004282"/>
    </source>
</evidence>
<dbReference type="CDD" id="cd06702">
    <property type="entry name" value="PDZ3_Scribble-like"/>
    <property type="match status" value="1"/>
</dbReference>
<feature type="domain" description="PDZ" evidence="16">
    <location>
        <begin position="728"/>
        <end position="815"/>
    </location>
</feature>
<feature type="region of interest" description="Disordered" evidence="15">
    <location>
        <begin position="681"/>
        <end position="705"/>
    </location>
</feature>
<feature type="region of interest" description="Disordered" evidence="15">
    <location>
        <begin position="1624"/>
        <end position="1720"/>
    </location>
</feature>
<evidence type="ECO:0000256" key="14">
    <source>
        <dbReference type="SAM" id="Coils"/>
    </source>
</evidence>
<feature type="compositionally biased region" description="Low complexity" evidence="15">
    <location>
        <begin position="1872"/>
        <end position="1895"/>
    </location>
</feature>
<feature type="compositionally biased region" description="Polar residues" evidence="15">
    <location>
        <begin position="1829"/>
        <end position="1839"/>
    </location>
</feature>
<dbReference type="OrthoDB" id="2187496at2759"/>
<evidence type="ECO:0000256" key="7">
    <source>
        <dbReference type="ARBA" id="ARBA00022553"/>
    </source>
</evidence>